<gene>
    <name evidence="1" type="ORF">OA50_03309</name>
</gene>
<comment type="caution">
    <text evidence="1">The sequence shown here is derived from an EMBL/GenBank/DDBJ whole genome shotgun (WGS) entry which is preliminary data.</text>
</comment>
<protein>
    <submittedName>
        <fullName evidence="1">Uncharacterized protein</fullName>
    </submittedName>
</protein>
<organism evidence="1 2">
    <name type="scientific">Mameliella alba</name>
    <dbReference type="NCBI Taxonomy" id="561184"/>
    <lineage>
        <taxon>Bacteria</taxon>
        <taxon>Pseudomonadati</taxon>
        <taxon>Pseudomonadota</taxon>
        <taxon>Alphaproteobacteria</taxon>
        <taxon>Rhodobacterales</taxon>
        <taxon>Roseobacteraceae</taxon>
        <taxon>Mameliella</taxon>
    </lineage>
</organism>
<sequence>MLLTALMMTKHLRQDLPRATSRDMARPRPTVAAALLLAGALSLPFAALAVVQAVF</sequence>
<dbReference type="EMBL" id="JSUQ01000012">
    <property type="protein sequence ID" value="KHQ52291.1"/>
    <property type="molecule type" value="Genomic_DNA"/>
</dbReference>
<evidence type="ECO:0000313" key="1">
    <source>
        <dbReference type="EMBL" id="KHQ52291.1"/>
    </source>
</evidence>
<dbReference type="RefSeq" id="WP_190285442.1">
    <property type="nucleotide sequence ID" value="NZ_JSUQ01000012.1"/>
</dbReference>
<name>A0A0B3S6I3_9RHOB</name>
<accession>A0A0B3S6I3</accession>
<dbReference type="AlphaFoldDB" id="A0A0B3S6I3"/>
<reference evidence="1 2" key="1">
    <citation type="submission" date="2014-10" db="EMBL/GenBank/DDBJ databases">
        <title>Genome sequence of Ponticoccus sp. strain UMTAT08 isolated from clonal culture of toxic dinoflagellate Alexandrium tamiyavanichii.</title>
        <authorList>
            <person name="Gan H.Y."/>
            <person name="Muhd D.-D."/>
            <person name="Mohd Noor M.E."/>
            <person name="Yeong Y.S."/>
            <person name="Usup G."/>
        </authorList>
    </citation>
    <scope>NUCLEOTIDE SEQUENCE [LARGE SCALE GENOMIC DNA]</scope>
    <source>
        <strain evidence="1 2">UMTAT08</strain>
    </source>
</reference>
<evidence type="ECO:0000313" key="2">
    <source>
        <dbReference type="Proteomes" id="UP000030960"/>
    </source>
</evidence>
<keyword evidence="2" id="KW-1185">Reference proteome</keyword>
<dbReference type="Proteomes" id="UP000030960">
    <property type="component" value="Unassembled WGS sequence"/>
</dbReference>
<proteinExistence type="predicted"/>